<organism evidence="1 2">
    <name type="scientific">Streptomyces niveiscabiei</name>
    <dbReference type="NCBI Taxonomy" id="164115"/>
    <lineage>
        <taxon>Bacteria</taxon>
        <taxon>Bacillati</taxon>
        <taxon>Actinomycetota</taxon>
        <taxon>Actinomycetes</taxon>
        <taxon>Kitasatosporales</taxon>
        <taxon>Streptomycetaceae</taxon>
        <taxon>Streptomyces</taxon>
    </lineage>
</organism>
<sequence>MATGCATPVPAGTAVVRTVLGGARRVVVLERAFSVGAAGS</sequence>
<evidence type="ECO:0008006" key="3">
    <source>
        <dbReference type="Google" id="ProtNLM"/>
    </source>
</evidence>
<evidence type="ECO:0000313" key="2">
    <source>
        <dbReference type="Proteomes" id="UP001631957"/>
    </source>
</evidence>
<gene>
    <name evidence="1" type="ORF">ACKI18_11365</name>
</gene>
<accession>A0ABW9HN67</accession>
<protein>
    <recommendedName>
        <fullName evidence="3">Lipoprotein</fullName>
    </recommendedName>
</protein>
<reference evidence="1 2" key="1">
    <citation type="submission" date="2024-12" db="EMBL/GenBank/DDBJ databases">
        <title>Forecasting of Potato common scab and diversities of Pathogenic streptomyces spp. in china.</title>
        <authorList>
            <person name="Handique U."/>
            <person name="Wu J."/>
        </authorList>
    </citation>
    <scope>NUCLEOTIDE SEQUENCE [LARGE SCALE GENOMIC DNA]</scope>
    <source>
        <strain evidence="1 2">ZRIMU1530</strain>
    </source>
</reference>
<comment type="caution">
    <text evidence="1">The sequence shown here is derived from an EMBL/GenBank/DDBJ whole genome shotgun (WGS) entry which is preliminary data.</text>
</comment>
<dbReference type="EMBL" id="JBJVNI010000005">
    <property type="protein sequence ID" value="MFM9609311.1"/>
    <property type="molecule type" value="Genomic_DNA"/>
</dbReference>
<evidence type="ECO:0000313" key="1">
    <source>
        <dbReference type="EMBL" id="MFM9609311.1"/>
    </source>
</evidence>
<dbReference type="RefSeq" id="WP_409121159.1">
    <property type="nucleotide sequence ID" value="NZ_JBJVNI010000005.1"/>
</dbReference>
<dbReference type="Proteomes" id="UP001631957">
    <property type="component" value="Unassembled WGS sequence"/>
</dbReference>
<keyword evidence="2" id="KW-1185">Reference proteome</keyword>
<name>A0ABW9HN67_9ACTN</name>
<proteinExistence type="predicted"/>